<sequence>MQPNLKLTQFGIKGNVIPLRTGDSLIRLEQRAKSPGAPLADAKHRKTSTGILQSHFGAYNVGRQTTLSPANPAPMTATDASFLSRNPRLCDSIQQTQKSDSAQ</sequence>
<accession>A0A915KBJ8</accession>
<dbReference type="Proteomes" id="UP000887565">
    <property type="component" value="Unplaced"/>
</dbReference>
<reference evidence="2" key="1">
    <citation type="submission" date="2022-11" db="UniProtKB">
        <authorList>
            <consortium name="WormBaseParasite"/>
        </authorList>
    </citation>
    <scope>IDENTIFICATION</scope>
</reference>
<dbReference type="WBParaSite" id="nRc.2.0.1.t35466-RA">
    <property type="protein sequence ID" value="nRc.2.0.1.t35466-RA"/>
    <property type="gene ID" value="nRc.2.0.1.g35466"/>
</dbReference>
<keyword evidence="1" id="KW-1185">Reference proteome</keyword>
<evidence type="ECO:0000313" key="1">
    <source>
        <dbReference type="Proteomes" id="UP000887565"/>
    </source>
</evidence>
<protein>
    <submittedName>
        <fullName evidence="2">Uncharacterized protein</fullName>
    </submittedName>
</protein>
<name>A0A915KBJ8_ROMCU</name>
<evidence type="ECO:0000313" key="2">
    <source>
        <dbReference type="WBParaSite" id="nRc.2.0.1.t35466-RA"/>
    </source>
</evidence>
<proteinExistence type="predicted"/>
<organism evidence="1 2">
    <name type="scientific">Romanomermis culicivorax</name>
    <name type="common">Nematode worm</name>
    <dbReference type="NCBI Taxonomy" id="13658"/>
    <lineage>
        <taxon>Eukaryota</taxon>
        <taxon>Metazoa</taxon>
        <taxon>Ecdysozoa</taxon>
        <taxon>Nematoda</taxon>
        <taxon>Enoplea</taxon>
        <taxon>Dorylaimia</taxon>
        <taxon>Mermithida</taxon>
        <taxon>Mermithoidea</taxon>
        <taxon>Mermithidae</taxon>
        <taxon>Romanomermis</taxon>
    </lineage>
</organism>
<dbReference type="AlphaFoldDB" id="A0A915KBJ8"/>